<dbReference type="RefSeq" id="WP_093144874.1">
    <property type="nucleotide sequence ID" value="NZ_BMWO01000004.1"/>
</dbReference>
<accession>A0A1G7HRF9</accession>
<dbReference type="InterPro" id="IPR029058">
    <property type="entry name" value="AB_hydrolase_fold"/>
</dbReference>
<evidence type="ECO:0000313" key="4">
    <source>
        <dbReference type="EMBL" id="SDF02569.1"/>
    </source>
</evidence>
<evidence type="ECO:0000256" key="2">
    <source>
        <dbReference type="ARBA" id="ARBA00022801"/>
    </source>
</evidence>
<comment type="similarity">
    <text evidence="1">Belongs to the AB hydrolase superfamily.</text>
</comment>
<dbReference type="InterPro" id="IPR000073">
    <property type="entry name" value="AB_hydrolase_1"/>
</dbReference>
<name>A0A1G7HRF9_9FLAO</name>
<dbReference type="SUPFAM" id="SSF53474">
    <property type="entry name" value="alpha/beta-Hydrolases"/>
    <property type="match status" value="1"/>
</dbReference>
<dbReference type="Gene3D" id="3.40.50.1820">
    <property type="entry name" value="alpha/beta hydrolase"/>
    <property type="match status" value="1"/>
</dbReference>
<keyword evidence="2" id="KW-0378">Hydrolase</keyword>
<keyword evidence="5" id="KW-1185">Reference proteome</keyword>
<dbReference type="GO" id="GO:0016787">
    <property type="term" value="F:hydrolase activity"/>
    <property type="evidence" value="ECO:0007669"/>
    <property type="project" value="UniProtKB-KW"/>
</dbReference>
<feature type="domain" description="AB hydrolase-1" evidence="3">
    <location>
        <begin position="24"/>
        <end position="261"/>
    </location>
</feature>
<dbReference type="Pfam" id="PF12697">
    <property type="entry name" value="Abhydrolase_6"/>
    <property type="match status" value="1"/>
</dbReference>
<protein>
    <submittedName>
        <fullName evidence="4">Sigma-B regulation protein RsbQ</fullName>
    </submittedName>
</protein>
<gene>
    <name evidence="4" type="ORF">SAMN05421855_104226</name>
</gene>
<sequence length="266" mass="29503">MKSANDIDKIFNINILGNGTRPMLFAHGYGCDQNMWRFLYPHFESDYKIILFDYIGAGKSDLSSYSLEKYDSLKAYSEDIITICKHLELKDVIFVGHSVSAMVGVLASIKAPELFSKLILIGPSPRYINDGDYIGGFEEADIQELLDTLDSNYLGWSRAMAPVIMGNSDRPQLGEELTNSFCRTDPEIAKNFARVTFLSDNRADLDLVTVPCLILQSKKDVIAPKQVGEFTAKSIKNSTLKILEASGHCPNLSAPEVTAKAIKAYL</sequence>
<dbReference type="EMBL" id="FNBA01000004">
    <property type="protein sequence ID" value="SDF02569.1"/>
    <property type="molecule type" value="Genomic_DNA"/>
</dbReference>
<dbReference type="PRINTS" id="PR00111">
    <property type="entry name" value="ABHYDROLASE"/>
</dbReference>
<organism evidence="4 5">
    <name type="scientific">Ulvibacter litoralis</name>
    <dbReference type="NCBI Taxonomy" id="227084"/>
    <lineage>
        <taxon>Bacteria</taxon>
        <taxon>Pseudomonadati</taxon>
        <taxon>Bacteroidota</taxon>
        <taxon>Flavobacteriia</taxon>
        <taxon>Flavobacteriales</taxon>
        <taxon>Flavobacteriaceae</taxon>
        <taxon>Ulvibacter</taxon>
    </lineage>
</organism>
<dbReference type="Proteomes" id="UP000199321">
    <property type="component" value="Unassembled WGS sequence"/>
</dbReference>
<dbReference type="AlphaFoldDB" id="A0A1G7HRF9"/>
<evidence type="ECO:0000259" key="3">
    <source>
        <dbReference type="Pfam" id="PF12697"/>
    </source>
</evidence>
<dbReference type="STRING" id="227084.SAMN05421855_104226"/>
<evidence type="ECO:0000256" key="1">
    <source>
        <dbReference type="ARBA" id="ARBA00008645"/>
    </source>
</evidence>
<dbReference type="OrthoDB" id="9780932at2"/>
<reference evidence="4 5" key="1">
    <citation type="submission" date="2016-10" db="EMBL/GenBank/DDBJ databases">
        <authorList>
            <person name="de Groot N.N."/>
        </authorList>
    </citation>
    <scope>NUCLEOTIDE SEQUENCE [LARGE SCALE GENOMIC DNA]</scope>
    <source>
        <strain evidence="4 5">DSM 16195</strain>
    </source>
</reference>
<dbReference type="PANTHER" id="PTHR43039">
    <property type="entry name" value="ESTERASE-RELATED"/>
    <property type="match status" value="1"/>
</dbReference>
<evidence type="ECO:0000313" key="5">
    <source>
        <dbReference type="Proteomes" id="UP000199321"/>
    </source>
</evidence>
<dbReference type="FunFam" id="3.40.50.1820:FF:000042">
    <property type="entry name" value="probable strigolactone esterase DAD2"/>
    <property type="match status" value="1"/>
</dbReference>
<proteinExistence type="inferred from homology"/>